<dbReference type="Gene3D" id="3.40.50.12780">
    <property type="entry name" value="N-terminal domain of ligase-like"/>
    <property type="match status" value="1"/>
</dbReference>
<dbReference type="InterPro" id="IPR045851">
    <property type="entry name" value="AMP-bd_C_sf"/>
</dbReference>
<dbReference type="InterPro" id="IPR020845">
    <property type="entry name" value="AMP-binding_CS"/>
</dbReference>
<name>A0ABR3Q7X2_9TREE</name>
<dbReference type="InterPro" id="IPR000873">
    <property type="entry name" value="AMP-dep_synth/lig_dom"/>
</dbReference>
<keyword evidence="4" id="KW-1185">Reference proteome</keyword>
<dbReference type="Pfam" id="PF13193">
    <property type="entry name" value="AMP-binding_C"/>
    <property type="match status" value="1"/>
</dbReference>
<sequence>MANLSSYPLLARIATHARDTPSAPAITDVPARLEVSYGELAADVVSLGARVAAALSAAAADADEPRVAVLFEKGYLVPLALLSTWAAGGFAIPVLPSLPVPEQAYLVNNGDCALILCDGKNRARADELASAKEGGLACAVLEVSLASVREAAGSDAAGTLAALPEINGERRAMMLYTSGTTGRPKGVVTRHAALATQAESVVTAWRWTSADNLLHVLPLNHLHGIVVALLPTLWAGAAVEMWERFDGAKVWHRWINAEAARPITMFFAVPTVYTKLIEAHEKLEPAVQAAASSASATLRLQVSGSAPLPESVKAAWERPGGVGGGQVLLERYGMTETGLIATTGWEDEKRVKGCVGFPMPAVSIRLWDTDADKPIAARDTAGEVQVSGAGIMREYWRLPDATAKEITTDGWFKTGDVAVWSGASGEEEGMLRILGRSSQDIIKSGGEKISAIEIERAILELPGVRDAAVVGVPDDVWGQVVAACIVATREIGLSELRDELRSELAAFKLPRRLKVFESIPRNAMGKIQKKMIVQNEFVAPAQAAAA</sequence>
<organism evidence="3 4">
    <name type="scientific">Vanrija albida</name>
    <dbReference type="NCBI Taxonomy" id="181172"/>
    <lineage>
        <taxon>Eukaryota</taxon>
        <taxon>Fungi</taxon>
        <taxon>Dikarya</taxon>
        <taxon>Basidiomycota</taxon>
        <taxon>Agaricomycotina</taxon>
        <taxon>Tremellomycetes</taxon>
        <taxon>Trichosporonales</taxon>
        <taxon>Trichosporonaceae</taxon>
        <taxon>Vanrija</taxon>
    </lineage>
</organism>
<feature type="domain" description="AMP-dependent synthetase/ligase" evidence="1">
    <location>
        <begin position="15"/>
        <end position="396"/>
    </location>
</feature>
<dbReference type="InterPro" id="IPR025110">
    <property type="entry name" value="AMP-bd_C"/>
</dbReference>
<dbReference type="InterPro" id="IPR042099">
    <property type="entry name" value="ANL_N_sf"/>
</dbReference>
<evidence type="ECO:0000313" key="3">
    <source>
        <dbReference type="EMBL" id="KAL1410572.1"/>
    </source>
</evidence>
<reference evidence="3 4" key="1">
    <citation type="submission" date="2023-08" db="EMBL/GenBank/DDBJ databases">
        <title>Annotated Genome Sequence of Vanrija albida AlHP1.</title>
        <authorList>
            <person name="Herzog R."/>
        </authorList>
    </citation>
    <scope>NUCLEOTIDE SEQUENCE [LARGE SCALE GENOMIC DNA]</scope>
    <source>
        <strain evidence="3 4">AlHP1</strain>
    </source>
</reference>
<accession>A0ABR3Q7X2</accession>
<dbReference type="SUPFAM" id="SSF56801">
    <property type="entry name" value="Acetyl-CoA synthetase-like"/>
    <property type="match status" value="1"/>
</dbReference>
<feature type="domain" description="AMP-binding enzyme C-terminal" evidence="2">
    <location>
        <begin position="453"/>
        <end position="526"/>
    </location>
</feature>
<dbReference type="Proteomes" id="UP001565368">
    <property type="component" value="Unassembled WGS sequence"/>
</dbReference>
<dbReference type="PANTHER" id="PTHR43201">
    <property type="entry name" value="ACYL-COA SYNTHETASE"/>
    <property type="match status" value="1"/>
</dbReference>
<dbReference type="RefSeq" id="XP_069210516.1">
    <property type="nucleotide sequence ID" value="XM_069353098.1"/>
</dbReference>
<evidence type="ECO:0000259" key="2">
    <source>
        <dbReference type="Pfam" id="PF13193"/>
    </source>
</evidence>
<dbReference type="PROSITE" id="PS00455">
    <property type="entry name" value="AMP_BINDING"/>
    <property type="match status" value="1"/>
</dbReference>
<proteinExistence type="predicted"/>
<dbReference type="Pfam" id="PF00501">
    <property type="entry name" value="AMP-binding"/>
    <property type="match status" value="1"/>
</dbReference>
<evidence type="ECO:0008006" key="5">
    <source>
        <dbReference type="Google" id="ProtNLM"/>
    </source>
</evidence>
<gene>
    <name evidence="3" type="ORF">Q8F55_004585</name>
</gene>
<protein>
    <recommendedName>
        <fullName evidence="5">AMP-dependent synthetase/ligase domain-containing protein</fullName>
    </recommendedName>
</protein>
<dbReference type="PANTHER" id="PTHR43201:SF28">
    <property type="entry name" value="ENZYME, PUTATIVE (AFU_ORTHOLOGUE AFUA_7G01530)-RELATED"/>
    <property type="match status" value="1"/>
</dbReference>
<evidence type="ECO:0000313" key="4">
    <source>
        <dbReference type="Proteomes" id="UP001565368"/>
    </source>
</evidence>
<dbReference type="EMBL" id="JBBXJM010000003">
    <property type="protein sequence ID" value="KAL1410572.1"/>
    <property type="molecule type" value="Genomic_DNA"/>
</dbReference>
<dbReference type="GeneID" id="95985628"/>
<comment type="caution">
    <text evidence="3">The sequence shown here is derived from an EMBL/GenBank/DDBJ whole genome shotgun (WGS) entry which is preliminary data.</text>
</comment>
<dbReference type="Gene3D" id="3.30.300.30">
    <property type="match status" value="1"/>
</dbReference>
<evidence type="ECO:0000259" key="1">
    <source>
        <dbReference type="Pfam" id="PF00501"/>
    </source>
</evidence>